<evidence type="ECO:0008006" key="4">
    <source>
        <dbReference type="Google" id="ProtNLM"/>
    </source>
</evidence>
<evidence type="ECO:0000313" key="3">
    <source>
        <dbReference type="Proteomes" id="UP001500621"/>
    </source>
</evidence>
<keyword evidence="1" id="KW-1133">Transmembrane helix</keyword>
<sequence length="141" mass="14264">MTGRLVLGALGVAVGCYGAWLMLSRGDGEDLRSAAVWLAGGVLLHDVVLAGLTLALGVVVTRVLPTPARAPATVALVVLGSLTLVAVPVLGRFGAKADNPTLLDRPYVAAWLVLVALAVVAVVVASLVRARRAAGGSRSHA</sequence>
<feature type="transmembrane region" description="Helical" evidence="1">
    <location>
        <begin position="34"/>
        <end position="60"/>
    </location>
</feature>
<reference evidence="3" key="1">
    <citation type="journal article" date="2019" name="Int. J. Syst. Evol. Microbiol.">
        <title>The Global Catalogue of Microorganisms (GCM) 10K type strain sequencing project: providing services to taxonomists for standard genome sequencing and annotation.</title>
        <authorList>
            <consortium name="The Broad Institute Genomics Platform"/>
            <consortium name="The Broad Institute Genome Sequencing Center for Infectious Disease"/>
            <person name="Wu L."/>
            <person name="Ma J."/>
        </authorList>
    </citation>
    <scope>NUCLEOTIDE SEQUENCE [LARGE SCALE GENOMIC DNA]</scope>
    <source>
        <strain evidence="3">JCM 18127</strain>
    </source>
</reference>
<organism evidence="2 3">
    <name type="scientific">Nocardioides nanhaiensis</name>
    <dbReference type="NCBI Taxonomy" id="1476871"/>
    <lineage>
        <taxon>Bacteria</taxon>
        <taxon>Bacillati</taxon>
        <taxon>Actinomycetota</taxon>
        <taxon>Actinomycetes</taxon>
        <taxon>Propionibacteriales</taxon>
        <taxon>Nocardioidaceae</taxon>
        <taxon>Nocardioides</taxon>
    </lineage>
</organism>
<evidence type="ECO:0000313" key="2">
    <source>
        <dbReference type="EMBL" id="GAA4699040.1"/>
    </source>
</evidence>
<name>A0ABP8X1J0_9ACTN</name>
<evidence type="ECO:0000256" key="1">
    <source>
        <dbReference type="SAM" id="Phobius"/>
    </source>
</evidence>
<keyword evidence="1" id="KW-0812">Transmembrane</keyword>
<dbReference type="Proteomes" id="UP001500621">
    <property type="component" value="Unassembled WGS sequence"/>
</dbReference>
<protein>
    <recommendedName>
        <fullName evidence="4">DUF3995 domain-containing protein</fullName>
    </recommendedName>
</protein>
<keyword evidence="1" id="KW-0472">Membrane</keyword>
<keyword evidence="3" id="KW-1185">Reference proteome</keyword>
<dbReference type="PROSITE" id="PS51257">
    <property type="entry name" value="PROKAR_LIPOPROTEIN"/>
    <property type="match status" value="1"/>
</dbReference>
<accession>A0ABP8X1J0</accession>
<comment type="caution">
    <text evidence="2">The sequence shown here is derived from an EMBL/GenBank/DDBJ whole genome shotgun (WGS) entry which is preliminary data.</text>
</comment>
<feature type="transmembrane region" description="Helical" evidence="1">
    <location>
        <begin position="72"/>
        <end position="95"/>
    </location>
</feature>
<dbReference type="RefSeq" id="WP_345272087.1">
    <property type="nucleotide sequence ID" value="NZ_BAABIM010000005.1"/>
</dbReference>
<feature type="transmembrane region" description="Helical" evidence="1">
    <location>
        <begin position="107"/>
        <end position="128"/>
    </location>
</feature>
<proteinExistence type="predicted"/>
<gene>
    <name evidence="2" type="ORF">GCM10023226_42170</name>
</gene>
<dbReference type="EMBL" id="BAABIM010000005">
    <property type="protein sequence ID" value="GAA4699040.1"/>
    <property type="molecule type" value="Genomic_DNA"/>
</dbReference>